<comment type="caution">
    <text evidence="7">The sequence shown here is derived from an EMBL/GenBank/DDBJ whole genome shotgun (WGS) entry which is preliminary data.</text>
</comment>
<feature type="transmembrane region" description="Helical" evidence="6">
    <location>
        <begin position="283"/>
        <end position="304"/>
    </location>
</feature>
<keyword evidence="2 6" id="KW-0812">Transmembrane</keyword>
<dbReference type="InterPro" id="IPR001182">
    <property type="entry name" value="FtsW/RodA"/>
</dbReference>
<evidence type="ECO:0000256" key="3">
    <source>
        <dbReference type="ARBA" id="ARBA00022960"/>
    </source>
</evidence>
<reference evidence="7 8" key="1">
    <citation type="submission" date="2023-07" db="EMBL/GenBank/DDBJ databases">
        <title>Genomic Encyclopedia of Type Strains, Phase IV (KMG-IV): sequencing the most valuable type-strain genomes for metagenomic binning, comparative biology and taxonomic classification.</title>
        <authorList>
            <person name="Goeker M."/>
        </authorList>
    </citation>
    <scope>NUCLEOTIDE SEQUENCE [LARGE SCALE GENOMIC DNA]</scope>
    <source>
        <strain evidence="7 8">DSM 22170</strain>
    </source>
</reference>
<feature type="transmembrane region" description="Helical" evidence="6">
    <location>
        <begin position="160"/>
        <end position="176"/>
    </location>
</feature>
<comment type="subcellular location">
    <subcellularLocation>
        <location evidence="1">Membrane</location>
        <topology evidence="1">Multi-pass membrane protein</topology>
    </subcellularLocation>
</comment>
<dbReference type="EMBL" id="JAVDQH010000002">
    <property type="protein sequence ID" value="MDR6242661.1"/>
    <property type="molecule type" value="Genomic_DNA"/>
</dbReference>
<feature type="transmembrane region" description="Helical" evidence="6">
    <location>
        <begin position="70"/>
        <end position="88"/>
    </location>
</feature>
<evidence type="ECO:0000256" key="4">
    <source>
        <dbReference type="ARBA" id="ARBA00022989"/>
    </source>
</evidence>
<evidence type="ECO:0000313" key="8">
    <source>
        <dbReference type="Proteomes" id="UP001185028"/>
    </source>
</evidence>
<dbReference type="PANTHER" id="PTHR30474:SF1">
    <property type="entry name" value="PEPTIDOGLYCAN GLYCOSYLTRANSFERASE MRDB"/>
    <property type="match status" value="1"/>
</dbReference>
<keyword evidence="3" id="KW-0133">Cell shape</keyword>
<organism evidence="7 8">
    <name type="scientific">Paenibacillus hunanensis</name>
    <dbReference type="NCBI Taxonomy" id="539262"/>
    <lineage>
        <taxon>Bacteria</taxon>
        <taxon>Bacillati</taxon>
        <taxon>Bacillota</taxon>
        <taxon>Bacilli</taxon>
        <taxon>Bacillales</taxon>
        <taxon>Paenibacillaceae</taxon>
        <taxon>Paenibacillus</taxon>
    </lineage>
</organism>
<name>A0ABU1ITW3_9BACL</name>
<feature type="transmembrane region" description="Helical" evidence="6">
    <location>
        <begin position="137"/>
        <end position="154"/>
    </location>
</feature>
<keyword evidence="4 6" id="KW-1133">Transmembrane helix</keyword>
<feature type="transmembrane region" description="Helical" evidence="6">
    <location>
        <begin position="12"/>
        <end position="30"/>
    </location>
</feature>
<dbReference type="PANTHER" id="PTHR30474">
    <property type="entry name" value="CELL CYCLE PROTEIN"/>
    <property type="match status" value="1"/>
</dbReference>
<evidence type="ECO:0000256" key="2">
    <source>
        <dbReference type="ARBA" id="ARBA00022692"/>
    </source>
</evidence>
<feature type="transmembrane region" description="Helical" evidence="6">
    <location>
        <begin position="45"/>
        <end position="63"/>
    </location>
</feature>
<evidence type="ECO:0000256" key="1">
    <source>
        <dbReference type="ARBA" id="ARBA00004141"/>
    </source>
</evidence>
<keyword evidence="8" id="KW-1185">Reference proteome</keyword>
<gene>
    <name evidence="7" type="ORF">JOC58_000545</name>
</gene>
<feature type="transmembrane region" description="Helical" evidence="6">
    <location>
        <begin position="316"/>
        <end position="339"/>
    </location>
</feature>
<sequence>MITKLKRIDWTLFTILLILMATSLVVIYSATHSSAKFGDSTSKMAMYYVLGFVVFFVMAFVDYRFWLKYSLYIYIVGLALLLLVMVIGKTLNNAQGWLNLGGISLQPAELFKMVLIMFLSVLLAGKRKLKLGFWRDITPLLGITLIPFGLVMVQNDLGNALSYLIIMMALFWIGNMKYTQAALITLLAITMVVVGIRSYVAYHDNIETYLKNLNREHWMERIDPWLMPDEATEKAIYHTRNAKLAIASGGLSGEGYMQGSSVQAERVPLTYSDSIFVVVAEEFGFVGAAVLLLLYFTLIHRLVLVSLECRERAGPYLIIGIVAMLLYQIFENIGMFIGLMPLTGITLPFISFGGTSLLMNMACMGLVMSIRVHSQVETDELTVERPGRYTRSTAQ</sequence>
<evidence type="ECO:0000256" key="5">
    <source>
        <dbReference type="ARBA" id="ARBA00023136"/>
    </source>
</evidence>
<dbReference type="RefSeq" id="WP_188774173.1">
    <property type="nucleotide sequence ID" value="NZ_BMMB01000002.1"/>
</dbReference>
<keyword evidence="5 6" id="KW-0472">Membrane</keyword>
<feature type="transmembrane region" description="Helical" evidence="6">
    <location>
        <begin position="108"/>
        <end position="125"/>
    </location>
</feature>
<feature type="transmembrane region" description="Helical" evidence="6">
    <location>
        <begin position="183"/>
        <end position="202"/>
    </location>
</feature>
<evidence type="ECO:0000313" key="7">
    <source>
        <dbReference type="EMBL" id="MDR6242661.1"/>
    </source>
</evidence>
<dbReference type="Pfam" id="PF01098">
    <property type="entry name" value="FTSW_RODA_SPOVE"/>
    <property type="match status" value="1"/>
</dbReference>
<protein>
    <submittedName>
        <fullName evidence="7">Rod shape determining protein RodA</fullName>
    </submittedName>
</protein>
<accession>A0ABU1ITW3</accession>
<evidence type="ECO:0000256" key="6">
    <source>
        <dbReference type="SAM" id="Phobius"/>
    </source>
</evidence>
<proteinExistence type="predicted"/>
<feature type="transmembrane region" description="Helical" evidence="6">
    <location>
        <begin position="345"/>
        <end position="367"/>
    </location>
</feature>
<dbReference type="Proteomes" id="UP001185028">
    <property type="component" value="Unassembled WGS sequence"/>
</dbReference>